<evidence type="ECO:0000313" key="4">
    <source>
        <dbReference type="EMBL" id="RWA06668.1"/>
    </source>
</evidence>
<gene>
    <name evidence="4" type="ORF">EKO27_g8440</name>
</gene>
<dbReference type="InterPro" id="IPR051052">
    <property type="entry name" value="Diverse_substrate_MTase"/>
</dbReference>
<accession>A0A439CX23</accession>
<keyword evidence="5" id="KW-1185">Reference proteome</keyword>
<protein>
    <recommendedName>
        <fullName evidence="6">Methyltransferase domain-containing protein</fullName>
    </recommendedName>
</protein>
<dbReference type="PANTHER" id="PTHR44942">
    <property type="entry name" value="METHYLTRANSF_11 DOMAIN-CONTAINING PROTEIN"/>
    <property type="match status" value="1"/>
</dbReference>
<dbReference type="Proteomes" id="UP000286045">
    <property type="component" value="Unassembled WGS sequence"/>
</dbReference>
<evidence type="ECO:0008006" key="6">
    <source>
        <dbReference type="Google" id="ProtNLM"/>
    </source>
</evidence>
<dbReference type="GO" id="GO:0032259">
    <property type="term" value="P:methylation"/>
    <property type="evidence" value="ECO:0007669"/>
    <property type="project" value="UniProtKB-KW"/>
</dbReference>
<sequence length="220" mass="23872">MARMITTAEDLPPVYPPSFFQRIYAYHGAKPQAAWSQAHDVGTGTGIVSAGLAGKFDRVVMSDPNDGYAALGYKIMVDELGIPAAKLAFLQEGAEKSSDRHRRCRGRVSPPAQSRRGTVVIAYYSRPRIVGNAAAQQVWRGIFGAYAEKIGALGALYDRGLRIVNSGLENVELPGAKWRAVKRVYINTGGSVEPFALDDRTAESKVGEGEEKILEEADED</sequence>
<dbReference type="AlphaFoldDB" id="A0A439CX23"/>
<dbReference type="Gene3D" id="3.40.50.150">
    <property type="entry name" value="Vaccinia Virus protein VP39"/>
    <property type="match status" value="1"/>
</dbReference>
<keyword evidence="1" id="KW-0489">Methyltransferase</keyword>
<feature type="region of interest" description="Disordered" evidence="3">
    <location>
        <begin position="199"/>
        <end position="220"/>
    </location>
</feature>
<dbReference type="STRING" id="363999.A0A439CX23"/>
<organism evidence="4 5">
    <name type="scientific">Xylaria grammica</name>
    <dbReference type="NCBI Taxonomy" id="363999"/>
    <lineage>
        <taxon>Eukaryota</taxon>
        <taxon>Fungi</taxon>
        <taxon>Dikarya</taxon>
        <taxon>Ascomycota</taxon>
        <taxon>Pezizomycotina</taxon>
        <taxon>Sordariomycetes</taxon>
        <taxon>Xylariomycetidae</taxon>
        <taxon>Xylariales</taxon>
        <taxon>Xylariaceae</taxon>
        <taxon>Xylaria</taxon>
    </lineage>
</organism>
<evidence type="ECO:0000313" key="5">
    <source>
        <dbReference type="Proteomes" id="UP000286045"/>
    </source>
</evidence>
<dbReference type="PANTHER" id="PTHR44942:SF4">
    <property type="entry name" value="METHYLTRANSFERASE TYPE 11 DOMAIN-CONTAINING PROTEIN"/>
    <property type="match status" value="1"/>
</dbReference>
<dbReference type="InterPro" id="IPR029063">
    <property type="entry name" value="SAM-dependent_MTases_sf"/>
</dbReference>
<dbReference type="EMBL" id="RYZI01000318">
    <property type="protein sequence ID" value="RWA06668.1"/>
    <property type="molecule type" value="Genomic_DNA"/>
</dbReference>
<keyword evidence="2" id="KW-0808">Transferase</keyword>
<evidence type="ECO:0000256" key="1">
    <source>
        <dbReference type="ARBA" id="ARBA00022603"/>
    </source>
</evidence>
<name>A0A439CX23_9PEZI</name>
<comment type="caution">
    <text evidence="4">The sequence shown here is derived from an EMBL/GenBank/DDBJ whole genome shotgun (WGS) entry which is preliminary data.</text>
</comment>
<dbReference type="GO" id="GO:0008168">
    <property type="term" value="F:methyltransferase activity"/>
    <property type="evidence" value="ECO:0007669"/>
    <property type="project" value="UniProtKB-KW"/>
</dbReference>
<reference evidence="4 5" key="1">
    <citation type="submission" date="2018-12" db="EMBL/GenBank/DDBJ databases">
        <title>Draft genome sequence of Xylaria grammica IHI A82.</title>
        <authorList>
            <person name="Buettner E."/>
            <person name="Kellner H."/>
        </authorList>
    </citation>
    <scope>NUCLEOTIDE SEQUENCE [LARGE SCALE GENOMIC DNA]</scope>
    <source>
        <strain evidence="4 5">IHI A82</strain>
    </source>
</reference>
<proteinExistence type="predicted"/>
<evidence type="ECO:0000256" key="3">
    <source>
        <dbReference type="SAM" id="MobiDB-lite"/>
    </source>
</evidence>
<evidence type="ECO:0000256" key="2">
    <source>
        <dbReference type="ARBA" id="ARBA00022679"/>
    </source>
</evidence>